<dbReference type="SUPFAM" id="SSF48726">
    <property type="entry name" value="Immunoglobulin"/>
    <property type="match status" value="2"/>
</dbReference>
<keyword evidence="8" id="KW-0732">Signal</keyword>
<dbReference type="InterPro" id="IPR036179">
    <property type="entry name" value="Ig-like_dom_sf"/>
</dbReference>
<dbReference type="PANTHER" id="PTHR24416">
    <property type="entry name" value="TYROSINE-PROTEIN KINASE RECEPTOR"/>
    <property type="match status" value="1"/>
</dbReference>
<dbReference type="SMART" id="SM00060">
    <property type="entry name" value="FN3"/>
    <property type="match status" value="2"/>
</dbReference>
<dbReference type="PROSITE" id="PS50835">
    <property type="entry name" value="IG_LIKE"/>
    <property type="match status" value="2"/>
</dbReference>
<evidence type="ECO:0000259" key="29">
    <source>
        <dbReference type="PROSITE" id="PS50853"/>
    </source>
</evidence>
<evidence type="ECO:0000256" key="15">
    <source>
        <dbReference type="ARBA" id="ARBA00023137"/>
    </source>
</evidence>
<dbReference type="GO" id="GO:0097350">
    <property type="term" value="P:neutrophil clearance"/>
    <property type="evidence" value="ECO:0007669"/>
    <property type="project" value="Ensembl"/>
</dbReference>
<evidence type="ECO:0000256" key="21">
    <source>
        <dbReference type="ARBA" id="ARBA00066004"/>
    </source>
</evidence>
<keyword evidence="10 25" id="KW-0547">Nucleotide-binding</keyword>
<evidence type="ECO:0000313" key="30">
    <source>
        <dbReference type="Ensembl" id="ENSCJAP00000086986.1"/>
    </source>
</evidence>
<evidence type="ECO:0000256" key="8">
    <source>
        <dbReference type="ARBA" id="ARBA00022729"/>
    </source>
</evidence>
<keyword evidence="13 26" id="KW-1133">Transmembrane helix</keyword>
<dbReference type="SUPFAM" id="SSF49265">
    <property type="entry name" value="Fibronectin type III"/>
    <property type="match status" value="1"/>
</dbReference>
<dbReference type="GO" id="GO:0060041">
    <property type="term" value="P:retina development in camera-type eye"/>
    <property type="evidence" value="ECO:0007669"/>
    <property type="project" value="Ensembl"/>
</dbReference>
<comment type="similarity">
    <text evidence="2">Belongs to the protein kinase superfamily. CAMK Ser/Thr protein kinase family.</text>
</comment>
<dbReference type="FunFam" id="1.10.510.10:FF:000089">
    <property type="entry name" value="Tyrosine-protein kinase receptor TYRO3"/>
    <property type="match status" value="1"/>
</dbReference>
<reference evidence="30 31" key="1">
    <citation type="submission" date="2009-03" db="EMBL/GenBank/DDBJ databases">
        <authorList>
            <person name="Warren W."/>
            <person name="Ye L."/>
            <person name="Minx P."/>
            <person name="Worley K."/>
            <person name="Gibbs R."/>
            <person name="Wilson R.K."/>
        </authorList>
    </citation>
    <scope>NUCLEOTIDE SEQUENCE [LARGE SCALE GENOMIC DNA]</scope>
</reference>
<dbReference type="CDD" id="cd14204">
    <property type="entry name" value="PTKc_Mer"/>
    <property type="match status" value="1"/>
</dbReference>
<dbReference type="GO" id="GO:0005737">
    <property type="term" value="C:cytoplasm"/>
    <property type="evidence" value="ECO:0007669"/>
    <property type="project" value="Ensembl"/>
</dbReference>
<keyword evidence="5" id="KW-0597">Phosphoprotein</keyword>
<organism evidence="30 31">
    <name type="scientific">Callithrix jacchus</name>
    <name type="common">White-tufted-ear marmoset</name>
    <name type="synonym">Simia Jacchus</name>
    <dbReference type="NCBI Taxonomy" id="9483"/>
    <lineage>
        <taxon>Eukaryota</taxon>
        <taxon>Metazoa</taxon>
        <taxon>Chordata</taxon>
        <taxon>Craniata</taxon>
        <taxon>Vertebrata</taxon>
        <taxon>Euteleostomi</taxon>
        <taxon>Mammalia</taxon>
        <taxon>Eutheria</taxon>
        <taxon>Euarchontoglires</taxon>
        <taxon>Primates</taxon>
        <taxon>Haplorrhini</taxon>
        <taxon>Platyrrhini</taxon>
        <taxon>Cebidae</taxon>
        <taxon>Callitrichinae</taxon>
        <taxon>Callithrix</taxon>
        <taxon>Callithrix</taxon>
    </lineage>
</organism>
<dbReference type="GO" id="GO:0001818">
    <property type="term" value="P:negative regulation of cytokine production"/>
    <property type="evidence" value="ECO:0007669"/>
    <property type="project" value="Ensembl"/>
</dbReference>
<dbReference type="InterPro" id="IPR020635">
    <property type="entry name" value="Tyr_kinase_cat_dom"/>
</dbReference>
<accession>A0A8I3WFU5</accession>
<dbReference type="InterPro" id="IPR000719">
    <property type="entry name" value="Prot_kinase_dom"/>
</dbReference>
<dbReference type="Gene3D" id="2.60.40.10">
    <property type="entry name" value="Immunoglobulins"/>
    <property type="match status" value="4"/>
</dbReference>
<dbReference type="SUPFAM" id="SSF56112">
    <property type="entry name" value="Protein kinase-like (PK-like)"/>
    <property type="match status" value="1"/>
</dbReference>
<dbReference type="OMA" id="QETRFGN"/>
<proteinExistence type="inferred from homology"/>
<dbReference type="GO" id="GO:0005524">
    <property type="term" value="F:ATP binding"/>
    <property type="evidence" value="ECO:0007669"/>
    <property type="project" value="UniProtKB-UniRule"/>
</dbReference>
<evidence type="ECO:0000256" key="12">
    <source>
        <dbReference type="ARBA" id="ARBA00022840"/>
    </source>
</evidence>
<dbReference type="PROSITE" id="PS00107">
    <property type="entry name" value="PROTEIN_KINASE_ATP"/>
    <property type="match status" value="1"/>
</dbReference>
<comment type="catalytic activity">
    <reaction evidence="20">
        <text>L-tyrosyl-[protein] + ATP = O-phospho-L-tyrosyl-[protein] + ADP + H(+)</text>
        <dbReference type="Rhea" id="RHEA:10596"/>
        <dbReference type="Rhea" id="RHEA-COMP:10136"/>
        <dbReference type="Rhea" id="RHEA-COMP:20101"/>
        <dbReference type="ChEBI" id="CHEBI:15378"/>
        <dbReference type="ChEBI" id="CHEBI:30616"/>
        <dbReference type="ChEBI" id="CHEBI:46858"/>
        <dbReference type="ChEBI" id="CHEBI:61978"/>
        <dbReference type="ChEBI" id="CHEBI:456216"/>
        <dbReference type="EC" id="2.7.10.1"/>
    </reaction>
</comment>
<dbReference type="EC" id="2.7.10.1" evidence="3"/>
<evidence type="ECO:0000256" key="13">
    <source>
        <dbReference type="ARBA" id="ARBA00022989"/>
    </source>
</evidence>
<dbReference type="Gene3D" id="1.10.510.10">
    <property type="entry name" value="Transferase(Phosphotransferase) domain 1"/>
    <property type="match status" value="1"/>
</dbReference>
<dbReference type="GO" id="GO:0007283">
    <property type="term" value="P:spermatogenesis"/>
    <property type="evidence" value="ECO:0007669"/>
    <property type="project" value="Ensembl"/>
</dbReference>
<dbReference type="Gene3D" id="3.30.200.20">
    <property type="entry name" value="Phosphorylase Kinase, domain 1"/>
    <property type="match status" value="1"/>
</dbReference>
<evidence type="ECO:0000256" key="2">
    <source>
        <dbReference type="ARBA" id="ARBA00006692"/>
    </source>
</evidence>
<gene>
    <name evidence="30" type="primary">MERTK</name>
</gene>
<keyword evidence="19" id="KW-0393">Immunoglobulin domain</keyword>
<dbReference type="PROSITE" id="PS50011">
    <property type="entry name" value="PROTEIN_KINASE_DOM"/>
    <property type="match status" value="1"/>
</dbReference>
<dbReference type="InterPro" id="IPR001245">
    <property type="entry name" value="Ser-Thr/Tyr_kinase_cat_dom"/>
</dbReference>
<evidence type="ECO:0000256" key="24">
    <source>
        <dbReference type="ARBA" id="ARBA00082356"/>
    </source>
</evidence>
<dbReference type="GO" id="GO:2000107">
    <property type="term" value="P:negative regulation of leukocyte apoptotic process"/>
    <property type="evidence" value="ECO:0007669"/>
    <property type="project" value="Ensembl"/>
</dbReference>
<dbReference type="GO" id="GO:0051897">
    <property type="term" value="P:positive regulation of phosphatidylinositol 3-kinase/protein kinase B signal transduction"/>
    <property type="evidence" value="ECO:0007669"/>
    <property type="project" value="Ensembl"/>
</dbReference>
<evidence type="ECO:0000256" key="10">
    <source>
        <dbReference type="ARBA" id="ARBA00022741"/>
    </source>
</evidence>
<keyword evidence="6" id="KW-0808">Transferase</keyword>
<feature type="domain" description="Ig-like" evidence="28">
    <location>
        <begin position="357"/>
        <end position="433"/>
    </location>
</feature>
<evidence type="ECO:0000256" key="18">
    <source>
        <dbReference type="ARBA" id="ARBA00023180"/>
    </source>
</evidence>
<feature type="domain" description="Protein kinase" evidence="27">
    <location>
        <begin position="747"/>
        <end position="1018"/>
    </location>
</feature>
<dbReference type="GO" id="GO:0007399">
    <property type="term" value="P:nervous system development"/>
    <property type="evidence" value="ECO:0007669"/>
    <property type="project" value="TreeGrafter"/>
</dbReference>
<dbReference type="AlphaFoldDB" id="A0A8I3WFU5"/>
<dbReference type="InterPro" id="IPR036116">
    <property type="entry name" value="FN3_sf"/>
</dbReference>
<protein>
    <recommendedName>
        <fullName evidence="22">Tyrosine-protein kinase Mer</fullName>
        <ecNumber evidence="3">2.7.10.1</ecNumber>
    </recommendedName>
    <alternativeName>
        <fullName evidence="23">Proto-oncogene c-Mer</fullName>
    </alternativeName>
    <alternativeName>
        <fullName evidence="24">Receptor tyrosine kinase MerTK</fullName>
    </alternativeName>
</protein>
<dbReference type="PROSITE" id="PS50853">
    <property type="entry name" value="FN3"/>
    <property type="match status" value="2"/>
</dbReference>
<dbReference type="GO" id="GO:0016477">
    <property type="term" value="P:cell migration"/>
    <property type="evidence" value="ECO:0007669"/>
    <property type="project" value="TreeGrafter"/>
</dbReference>
<keyword evidence="31" id="KW-1185">Reference proteome</keyword>
<dbReference type="PROSITE" id="PS00109">
    <property type="entry name" value="PROTEIN_KINASE_TYR"/>
    <property type="match status" value="1"/>
</dbReference>
<evidence type="ECO:0000256" key="4">
    <source>
        <dbReference type="ARBA" id="ARBA00022475"/>
    </source>
</evidence>
<dbReference type="InterPro" id="IPR003961">
    <property type="entry name" value="FN3_dom"/>
</dbReference>
<dbReference type="FunFam" id="2.60.40.10:FF:001050">
    <property type="entry name" value="MER proto-oncogene, tyrosine kinase"/>
    <property type="match status" value="1"/>
</dbReference>
<evidence type="ECO:0000256" key="26">
    <source>
        <dbReference type="SAM" id="Phobius"/>
    </source>
</evidence>
<comment type="subcellular location">
    <subcellularLocation>
        <location evidence="1">Cell membrane</location>
        <topology evidence="1">Single-pass type I membrane protein</topology>
    </subcellularLocation>
</comment>
<dbReference type="FunFam" id="2.60.40.10:FF:000834">
    <property type="entry name" value="Proto-oncogene tyrosine-protein kinase MER"/>
    <property type="match status" value="1"/>
</dbReference>
<keyword evidence="17" id="KW-0675">Receptor</keyword>
<dbReference type="InterPro" id="IPR007110">
    <property type="entry name" value="Ig-like_dom"/>
</dbReference>
<dbReference type="Ensembl" id="ENSCJAT00000119950.1">
    <property type="protein sequence ID" value="ENSCJAP00000086986.1"/>
    <property type="gene ID" value="ENSCJAG00000016540.5"/>
</dbReference>
<dbReference type="CDD" id="cd00063">
    <property type="entry name" value="FN3"/>
    <property type="match status" value="2"/>
</dbReference>
<dbReference type="GO" id="GO:0051649">
    <property type="term" value="P:establishment of localization in cell"/>
    <property type="evidence" value="ECO:0007669"/>
    <property type="project" value="Ensembl"/>
</dbReference>
<feature type="domain" description="Ig-like" evidence="28">
    <location>
        <begin position="253"/>
        <end position="346"/>
    </location>
</feature>
<evidence type="ECO:0000256" key="20">
    <source>
        <dbReference type="ARBA" id="ARBA00051243"/>
    </source>
</evidence>
<dbReference type="GO" id="GO:0030168">
    <property type="term" value="P:platelet activation"/>
    <property type="evidence" value="ECO:0007669"/>
    <property type="project" value="Ensembl"/>
</dbReference>
<dbReference type="GO" id="GO:0001779">
    <property type="term" value="P:natural killer cell differentiation"/>
    <property type="evidence" value="ECO:0007669"/>
    <property type="project" value="Ensembl"/>
</dbReference>
<dbReference type="GO" id="GO:0043235">
    <property type="term" value="C:receptor complex"/>
    <property type="evidence" value="ECO:0007669"/>
    <property type="project" value="TreeGrafter"/>
</dbReference>
<keyword evidence="9" id="KW-0677">Repeat</keyword>
<dbReference type="FunFam" id="2.60.40.10:FF:000296">
    <property type="entry name" value="Tyrosine-protein kinase receptor TYRO3"/>
    <property type="match status" value="1"/>
</dbReference>
<dbReference type="InterPro" id="IPR003599">
    <property type="entry name" value="Ig_sub"/>
</dbReference>
<dbReference type="InterPro" id="IPR008266">
    <property type="entry name" value="Tyr_kinase_AS"/>
</dbReference>
<dbReference type="Pfam" id="PF07714">
    <property type="entry name" value="PK_Tyr_Ser-Thr"/>
    <property type="match status" value="1"/>
</dbReference>
<evidence type="ECO:0000256" key="5">
    <source>
        <dbReference type="ARBA" id="ARBA00022553"/>
    </source>
</evidence>
<dbReference type="InterPro" id="IPR011009">
    <property type="entry name" value="Kinase-like_dom_sf"/>
</dbReference>
<name>A0A8I3WFU5_CALJA</name>
<dbReference type="GO" id="GO:0050766">
    <property type="term" value="P:positive regulation of phagocytosis"/>
    <property type="evidence" value="ECO:0007669"/>
    <property type="project" value="Ensembl"/>
</dbReference>
<keyword evidence="14 26" id="KW-0472">Membrane</keyword>
<dbReference type="CDD" id="cd05749">
    <property type="entry name" value="IgI_2_Axl_Tyro3_like"/>
    <property type="match status" value="1"/>
</dbReference>
<dbReference type="FunFam" id="3.30.200.20:FF:000111">
    <property type="entry name" value="Tyrosine-protein kinase receptor TYRO3"/>
    <property type="match status" value="1"/>
</dbReference>
<dbReference type="Proteomes" id="UP000008225">
    <property type="component" value="Chromosome 14"/>
</dbReference>
<dbReference type="FunFam" id="2.60.40.10:FF:000902">
    <property type="entry name" value="MER proto-oncogene, tyrosine kinase"/>
    <property type="match status" value="1"/>
</dbReference>
<dbReference type="InterPro" id="IPR013783">
    <property type="entry name" value="Ig-like_fold"/>
</dbReference>
<evidence type="ECO:0000256" key="16">
    <source>
        <dbReference type="ARBA" id="ARBA00023157"/>
    </source>
</evidence>
<evidence type="ECO:0000256" key="9">
    <source>
        <dbReference type="ARBA" id="ARBA00022737"/>
    </source>
</evidence>
<dbReference type="InterPro" id="IPR050122">
    <property type="entry name" value="RTK"/>
</dbReference>
<dbReference type="PANTHER" id="PTHR24416:SF257">
    <property type="entry name" value="TYROSINE-PROTEIN KINASE MER"/>
    <property type="match status" value="1"/>
</dbReference>
<evidence type="ECO:0000256" key="19">
    <source>
        <dbReference type="ARBA" id="ARBA00023319"/>
    </source>
</evidence>
<reference evidence="30" key="3">
    <citation type="submission" date="2025-09" db="UniProtKB">
        <authorList>
            <consortium name="Ensembl"/>
        </authorList>
    </citation>
    <scope>IDENTIFICATION</scope>
</reference>
<evidence type="ECO:0000256" key="17">
    <source>
        <dbReference type="ARBA" id="ARBA00023170"/>
    </source>
</evidence>
<dbReference type="GO" id="GO:0007169">
    <property type="term" value="P:cell surface receptor protein tyrosine kinase signaling pathway"/>
    <property type="evidence" value="ECO:0007669"/>
    <property type="project" value="TreeGrafter"/>
</dbReference>
<dbReference type="Pfam" id="PF00047">
    <property type="entry name" value="ig"/>
    <property type="match status" value="1"/>
</dbReference>
<dbReference type="InterPro" id="IPR017441">
    <property type="entry name" value="Protein_kinase_ATP_BS"/>
</dbReference>
<dbReference type="PRINTS" id="PR00109">
    <property type="entry name" value="TYRKINASE"/>
</dbReference>
<dbReference type="Pfam" id="PF00041">
    <property type="entry name" value="fn3"/>
    <property type="match status" value="2"/>
</dbReference>
<keyword evidence="4" id="KW-1003">Cell membrane</keyword>
<evidence type="ECO:0000313" key="31">
    <source>
        <dbReference type="Proteomes" id="UP000008225"/>
    </source>
</evidence>
<dbReference type="Pfam" id="PF13927">
    <property type="entry name" value="Ig_3"/>
    <property type="match status" value="1"/>
</dbReference>
<feature type="transmembrane region" description="Helical" evidence="26">
    <location>
        <begin position="662"/>
        <end position="683"/>
    </location>
</feature>
<dbReference type="GO" id="GO:0034446">
    <property type="term" value="P:substrate adhesion-dependent cell spreading"/>
    <property type="evidence" value="ECO:0007669"/>
    <property type="project" value="Ensembl"/>
</dbReference>
<evidence type="ECO:0000256" key="7">
    <source>
        <dbReference type="ARBA" id="ARBA00022692"/>
    </source>
</evidence>
<evidence type="ECO:0000256" key="1">
    <source>
        <dbReference type="ARBA" id="ARBA00004251"/>
    </source>
</evidence>
<keyword evidence="16" id="KW-1015">Disulfide bond</keyword>
<comment type="subunit">
    <text evidence="21">Interacts (upon activation) with TNK2; stimulates TNK2 autophosphorylation. Interacts (via N-terminus) with extracellular ligands LGALS3, TUB, TULP1 and GAS6. Interacts with VAV1 in a phosphotyrosine-independent manner. Interacts with TIMD4; this interaction enhances TIMD4-mediated efferocytosis.</text>
</comment>
<dbReference type="GO" id="GO:0005886">
    <property type="term" value="C:plasma membrane"/>
    <property type="evidence" value="ECO:0007669"/>
    <property type="project" value="UniProtKB-SubCell"/>
</dbReference>
<dbReference type="GO" id="GO:0005615">
    <property type="term" value="C:extracellular space"/>
    <property type="evidence" value="ECO:0007669"/>
    <property type="project" value="Ensembl"/>
</dbReference>
<keyword evidence="12 25" id="KW-0067">ATP-binding</keyword>
<feature type="binding site" evidence="25">
    <location>
        <position position="779"/>
    </location>
    <ligand>
        <name>ATP</name>
        <dbReference type="ChEBI" id="CHEBI:30616"/>
    </ligand>
</feature>
<keyword evidence="18" id="KW-0325">Glycoprotein</keyword>
<dbReference type="GO" id="GO:0051250">
    <property type="term" value="P:negative regulation of lymphocyte activation"/>
    <property type="evidence" value="ECO:0007669"/>
    <property type="project" value="Ensembl"/>
</dbReference>
<feature type="domain" description="Fibronectin type-III" evidence="29">
    <location>
        <begin position="546"/>
        <end position="643"/>
    </location>
</feature>
<dbReference type="SMART" id="SM00219">
    <property type="entry name" value="TyrKc"/>
    <property type="match status" value="1"/>
</dbReference>
<evidence type="ECO:0000256" key="25">
    <source>
        <dbReference type="PROSITE-ProRule" id="PRU10141"/>
    </source>
</evidence>
<evidence type="ECO:0000256" key="3">
    <source>
        <dbReference type="ARBA" id="ARBA00011902"/>
    </source>
</evidence>
<evidence type="ECO:0000256" key="14">
    <source>
        <dbReference type="ARBA" id="ARBA00023136"/>
    </source>
</evidence>
<evidence type="ECO:0000256" key="6">
    <source>
        <dbReference type="ARBA" id="ARBA00022679"/>
    </source>
</evidence>
<dbReference type="GeneTree" id="ENSGT00940000155669"/>
<dbReference type="GO" id="GO:0004714">
    <property type="term" value="F:transmembrane receptor protein tyrosine kinase activity"/>
    <property type="evidence" value="ECO:0007669"/>
    <property type="project" value="UniProtKB-EC"/>
</dbReference>
<dbReference type="GO" id="GO:0032940">
    <property type="term" value="P:secretion by cell"/>
    <property type="evidence" value="ECO:0007669"/>
    <property type="project" value="Ensembl"/>
</dbReference>
<evidence type="ECO:0000259" key="27">
    <source>
        <dbReference type="PROSITE" id="PS50011"/>
    </source>
</evidence>
<keyword evidence="11" id="KW-0418">Kinase</keyword>
<keyword evidence="7 26" id="KW-0812">Transmembrane</keyword>
<dbReference type="GO" id="GO:0060068">
    <property type="term" value="P:vagina development"/>
    <property type="evidence" value="ECO:0007669"/>
    <property type="project" value="Ensembl"/>
</dbReference>
<dbReference type="InterPro" id="IPR013151">
    <property type="entry name" value="Immunoglobulin_dom"/>
</dbReference>
<reference evidence="30" key="2">
    <citation type="submission" date="2025-08" db="UniProtKB">
        <authorList>
            <consortium name="Ensembl"/>
        </authorList>
    </citation>
    <scope>IDENTIFICATION</scope>
</reference>
<evidence type="ECO:0000256" key="22">
    <source>
        <dbReference type="ARBA" id="ARBA00070212"/>
    </source>
</evidence>
<evidence type="ECO:0000256" key="11">
    <source>
        <dbReference type="ARBA" id="ARBA00022777"/>
    </source>
</evidence>
<evidence type="ECO:0000259" key="28">
    <source>
        <dbReference type="PROSITE" id="PS50835"/>
    </source>
</evidence>
<evidence type="ECO:0000256" key="23">
    <source>
        <dbReference type="ARBA" id="ARBA00077110"/>
    </source>
</evidence>
<sequence>MGLWTRAAVGVVFSAPPARPSHSLLPPAPSRSLLPLPFLSAPSSPAVRFAKALGPPILSSPLPFPFTPLPLRTPAPSHANLLGPPGLAPLPSPLLQPPPASARPRARPFQPLAPPAGCWALPLRQSLPWPLGLGASLASLAGDRAGSGHQSVRPSGEKLQIRSPRMGLAPLPVLLGLFLRALWSTAITEAREEAKPYLPFPGRLQADNTPLLSFPHASGYQPALMFSPTQPGRPQTGNAAIPWVTSATSKLLPPLAFKHTVGHVILSEHKQVKFNCSISVPNIYQDTPISWWKDGKELLGAHSITQFYPDDEVTAIIASFSISSVQRSDNGSYVCKMKINNEEIVSDPIYMEVQGLPHFTKQPESMNVTRNTAFNLTCQAVGPPEPISIFWIQNSSHVNKQPEKSPSVLTVPGLTEMAVFSCEAHNDKGLTVSKGVQINIKAIPSPPTEVSVRNSTAHSILISWVPGFDGYSPFRNCSIQVKEVDPLSNGSVMIFNTSASPHLYQIKQLQALANYSIGVSCMNEIGWSAVSPWILASTTEGAPSVAPLNVTVFLNVSSNNVDIRWMKPPTKRQDGELVGYRISHVWQSRGTYKELLEEVGQNDSQAQISVQVYNATCTVRIAAITKGGVGPFSDPVKILVPAHGWVDYAPSSTPAPGNTDPVLIIFGCFCGFILIGLVLYISMAIRKRIQETKFGNAFTEEDSELVVNYIAKKSFCRRAIELTLRSLGVSEELQNKLEDVVIDRNLLILGKILGEGEFGSVMEGSLKQQDGTSQKVAVKTMKLDNFSQREIEEFLSEAACMKDFSHPNVIRLLGVCIEMSSQGIPKPMVILPFMKYGDLHTYLLYSRLDTGPKHIPVQTLLKFMVDIALGMEYLSNRNFLHRDLAARNCMLRDDMTVCVADFGLSKKIYSGDYYRQGRIAKMPVKWIAIESLADRVYTSKSDVWAFGVTMWEIATRGMTPYPGVQNHEMYDYLLHGHRLKQPEDCLDELYEIMYSCWRADPLDRPTFSVLRLQLEKLLESLPNVRDQADVIYINTQWLESSEGLAEGSALAPLDLNIDPDSIIASCTPHAAISVVTAEIHDSKPHEERYILNGGSEEWEDLTSAPSAAVTAEKNSVFPGEKLVRNGISWSHSSTLPLGSSLPDELLFADDSSESSEVLT</sequence>
<dbReference type="SMART" id="SM00409">
    <property type="entry name" value="IG"/>
    <property type="match status" value="2"/>
</dbReference>
<keyword evidence="15" id="KW-0829">Tyrosine-protein kinase</keyword>
<feature type="domain" description="Fibronectin type-III" evidence="29">
    <location>
        <begin position="446"/>
        <end position="541"/>
    </location>
</feature>